<dbReference type="RefSeq" id="WP_231417511.1">
    <property type="nucleotide sequence ID" value="NZ_CP126446.1"/>
</dbReference>
<keyword evidence="1" id="KW-0812">Transmembrane</keyword>
<accession>A0ABY8UVD5</accession>
<keyword evidence="1" id="KW-0472">Membrane</keyword>
<feature type="transmembrane region" description="Helical" evidence="1">
    <location>
        <begin position="12"/>
        <end position="31"/>
    </location>
</feature>
<gene>
    <name evidence="2" type="ORF">QNI29_16205</name>
</gene>
<name>A0ABY8UVD5_9BACI</name>
<keyword evidence="3" id="KW-1185">Reference proteome</keyword>
<protein>
    <submittedName>
        <fullName evidence="2">Uncharacterized protein</fullName>
    </submittedName>
</protein>
<keyword evidence="1" id="KW-1133">Transmembrane helix</keyword>
<dbReference type="Proteomes" id="UP001236652">
    <property type="component" value="Chromosome"/>
</dbReference>
<evidence type="ECO:0000256" key="1">
    <source>
        <dbReference type="SAM" id="Phobius"/>
    </source>
</evidence>
<reference evidence="2 3" key="1">
    <citation type="submission" date="2023-05" db="EMBL/GenBank/DDBJ databases">
        <title>Comparative genomics reveals the evidence of polycyclic aromatic hydrocarbons degradation in moderately halophilic genus Pontibacillus.</title>
        <authorList>
            <person name="Yang H."/>
            <person name="Qian Z."/>
        </authorList>
    </citation>
    <scope>NUCLEOTIDE SEQUENCE [LARGE SCALE GENOMIC DNA]</scope>
    <source>
        <strain evidence="3">HN14</strain>
    </source>
</reference>
<evidence type="ECO:0000313" key="3">
    <source>
        <dbReference type="Proteomes" id="UP001236652"/>
    </source>
</evidence>
<organism evidence="2 3">
    <name type="scientific">Pontibacillus chungwhensis</name>
    <dbReference type="NCBI Taxonomy" id="265426"/>
    <lineage>
        <taxon>Bacteria</taxon>
        <taxon>Bacillati</taxon>
        <taxon>Bacillota</taxon>
        <taxon>Bacilli</taxon>
        <taxon>Bacillales</taxon>
        <taxon>Bacillaceae</taxon>
        <taxon>Pontibacillus</taxon>
    </lineage>
</organism>
<dbReference type="EMBL" id="CP126446">
    <property type="protein sequence ID" value="WIF97268.1"/>
    <property type="molecule type" value="Genomic_DNA"/>
</dbReference>
<evidence type="ECO:0000313" key="2">
    <source>
        <dbReference type="EMBL" id="WIF97268.1"/>
    </source>
</evidence>
<sequence length="56" mass="6223">MLTLLSKFTEALVLLMLGISFVGYAAFVYPFEKLHEKTNSEVKANQLKYAPNASNA</sequence>
<proteinExistence type="predicted"/>